<sequence>MARKDRKTGTRHSLTRAEVVDSALSLGLTDFTLVGVAGKLGVTPSSLYRVIASRDDLLRACLERIAMNSLADFDALAGPWEEGAQLFGELMWQLLDETPGLARVLMSTPWAYQAFAPAIASSSAALEAGGLPAEEAMVMVDFIADTVVATHMQVEIMRETAAAEAADKPASVLETVSPDPQDNSHHWTELGWLHRKIGIIIDGVATHVPRSADTAESAYSASRSASSASAYSTSSARSAGSARSGASAGSATSSHSAASARSAGSARSGSSPASGQSSPSAPTP</sequence>
<evidence type="ECO:0000313" key="3">
    <source>
        <dbReference type="Proteomes" id="UP000250006"/>
    </source>
</evidence>
<comment type="caution">
    <text evidence="2">The sequence shown here is derived from an EMBL/GenBank/DDBJ whole genome shotgun (WGS) entry which is preliminary data.</text>
</comment>
<keyword evidence="3" id="KW-1185">Reference proteome</keyword>
<dbReference type="SUPFAM" id="SSF48498">
    <property type="entry name" value="Tetracyclin repressor-like, C-terminal domain"/>
    <property type="match status" value="1"/>
</dbReference>
<proteinExistence type="predicted"/>
<evidence type="ECO:0000313" key="2">
    <source>
        <dbReference type="EMBL" id="SPT52861.1"/>
    </source>
</evidence>
<feature type="region of interest" description="Disordered" evidence="1">
    <location>
        <begin position="221"/>
        <end position="284"/>
    </location>
</feature>
<reference evidence="2 3" key="1">
    <citation type="submission" date="2018-06" db="EMBL/GenBank/DDBJ databases">
        <authorList>
            <consortium name="Pathogen Informatics"/>
            <person name="Doyle S."/>
        </authorList>
    </citation>
    <scope>NUCLEOTIDE SEQUENCE [LARGE SCALE GENOMIC DNA]</scope>
    <source>
        <strain evidence="2 3">NCTC11535</strain>
    </source>
</reference>
<dbReference type="SUPFAM" id="SSF46689">
    <property type="entry name" value="Homeodomain-like"/>
    <property type="match status" value="1"/>
</dbReference>
<dbReference type="InterPro" id="IPR009057">
    <property type="entry name" value="Homeodomain-like_sf"/>
</dbReference>
<dbReference type="EMBL" id="UAPQ01000001">
    <property type="protein sequence ID" value="SPT52861.1"/>
    <property type="molecule type" value="Genomic_DNA"/>
</dbReference>
<organism evidence="2 3">
    <name type="scientific">Actinomyces bovis</name>
    <dbReference type="NCBI Taxonomy" id="1658"/>
    <lineage>
        <taxon>Bacteria</taxon>
        <taxon>Bacillati</taxon>
        <taxon>Actinomycetota</taxon>
        <taxon>Actinomycetes</taxon>
        <taxon>Actinomycetales</taxon>
        <taxon>Actinomycetaceae</taxon>
        <taxon>Actinomyces</taxon>
    </lineage>
</organism>
<accession>A0ABY1VL75</accession>
<evidence type="ECO:0000256" key="1">
    <source>
        <dbReference type="SAM" id="MobiDB-lite"/>
    </source>
</evidence>
<evidence type="ECO:0008006" key="4">
    <source>
        <dbReference type="Google" id="ProtNLM"/>
    </source>
</evidence>
<name>A0ABY1VL75_9ACTO</name>
<dbReference type="InterPro" id="IPR036271">
    <property type="entry name" value="Tet_transcr_reg_TetR-rel_C_sf"/>
</dbReference>
<gene>
    <name evidence="2" type="ORF">NCTC11535_00515</name>
</gene>
<protein>
    <recommendedName>
        <fullName evidence="4">HTH tetR-type domain-containing protein</fullName>
    </recommendedName>
</protein>
<dbReference type="Gene3D" id="1.10.357.10">
    <property type="entry name" value="Tetracycline Repressor, domain 2"/>
    <property type="match status" value="1"/>
</dbReference>
<dbReference type="Proteomes" id="UP000250006">
    <property type="component" value="Unassembled WGS sequence"/>
</dbReference>
<dbReference type="RefSeq" id="WP_111835809.1">
    <property type="nucleotide sequence ID" value="NZ_UAPQ01000001.1"/>
</dbReference>